<protein>
    <submittedName>
        <fullName evidence="2">Uncharacterized protein</fullName>
    </submittedName>
</protein>
<evidence type="ECO:0000256" key="1">
    <source>
        <dbReference type="SAM" id="MobiDB-lite"/>
    </source>
</evidence>
<reference evidence="2 3" key="1">
    <citation type="journal article" date="2019" name="Int. J. Syst. Evol. Microbiol.">
        <title>The Global Catalogue of Microorganisms (GCM) 10K type strain sequencing project: providing services to taxonomists for standard genome sequencing and annotation.</title>
        <authorList>
            <consortium name="The Broad Institute Genomics Platform"/>
            <consortium name="The Broad Institute Genome Sequencing Center for Infectious Disease"/>
            <person name="Wu L."/>
            <person name="Ma J."/>
        </authorList>
    </citation>
    <scope>NUCLEOTIDE SEQUENCE [LARGE SCALE GENOMIC DNA]</scope>
    <source>
        <strain evidence="2 3">XZYJ18</strain>
    </source>
</reference>
<dbReference type="GeneID" id="73047974"/>
<dbReference type="EMBL" id="JBHSHT010000003">
    <property type="protein sequence ID" value="MFC4826834.1"/>
    <property type="molecule type" value="Genomic_DNA"/>
</dbReference>
<feature type="compositionally biased region" description="Acidic residues" evidence="1">
    <location>
        <begin position="112"/>
        <end position="122"/>
    </location>
</feature>
<sequence length="122" mass="14112">MATTKTAEDMYRELACVEEGGALYTLQRATRYEVEYVERKSRNDGGDGVVVYLRSPSSGHYPNGKPYRLVVDCGEDRFVMEEKRSGEEWRTHSAKFAGFRYRSPTHPKNDESWEYEETQPST</sequence>
<keyword evidence="3" id="KW-1185">Reference proteome</keyword>
<gene>
    <name evidence="2" type="ORF">ACFO9K_21505</name>
</gene>
<organism evidence="2 3">
    <name type="scientific">Halorussus aquaticus</name>
    <dbReference type="NCBI Taxonomy" id="2953748"/>
    <lineage>
        <taxon>Archaea</taxon>
        <taxon>Methanobacteriati</taxon>
        <taxon>Methanobacteriota</taxon>
        <taxon>Stenosarchaea group</taxon>
        <taxon>Halobacteria</taxon>
        <taxon>Halobacteriales</taxon>
        <taxon>Haladaptataceae</taxon>
        <taxon>Halorussus</taxon>
    </lineage>
</organism>
<evidence type="ECO:0000313" key="2">
    <source>
        <dbReference type="EMBL" id="MFC4826834.1"/>
    </source>
</evidence>
<evidence type="ECO:0000313" key="3">
    <source>
        <dbReference type="Proteomes" id="UP001595945"/>
    </source>
</evidence>
<dbReference type="AlphaFoldDB" id="A0ABD5QA41"/>
<comment type="caution">
    <text evidence="2">The sequence shown here is derived from an EMBL/GenBank/DDBJ whole genome shotgun (WGS) entry which is preliminary data.</text>
</comment>
<name>A0ABD5QA41_9EURY</name>
<dbReference type="Proteomes" id="UP001595945">
    <property type="component" value="Unassembled WGS sequence"/>
</dbReference>
<proteinExistence type="predicted"/>
<accession>A0ABD5QA41</accession>
<dbReference type="RefSeq" id="WP_254270790.1">
    <property type="nucleotide sequence ID" value="NZ_CP100403.1"/>
</dbReference>
<feature type="region of interest" description="Disordered" evidence="1">
    <location>
        <begin position="100"/>
        <end position="122"/>
    </location>
</feature>